<dbReference type="GO" id="GO:0032259">
    <property type="term" value="P:methylation"/>
    <property type="evidence" value="ECO:0007669"/>
    <property type="project" value="UniProtKB-KW"/>
</dbReference>
<dbReference type="RefSeq" id="WP_179913343.1">
    <property type="nucleotide sequence ID" value="NZ_JACBYE010000020.1"/>
</dbReference>
<keyword evidence="2 5" id="KW-0808">Transferase</keyword>
<sequence length="201" mass="21676">MTETTAAYTARAAEYTALLGSMSAVHPSDRQIVESWAGRVSGPVLDAGCGPGHWTNHLAELGLDARGIDVVPEFVGHARSTYPGIRFDLESIDRTDAPDASLGGVLSWFSTIHHDPSTIGTPIAEFARILQTGGELVLGYFDGASCEAFEHAVLRAYRWPADDLHRLLDAAGFDVVETHRRATRGQRPVGTIVCERRAAAH</sequence>
<keyword evidence="3" id="KW-0949">S-adenosyl-L-methionine</keyword>
<dbReference type="GO" id="GO:0008168">
    <property type="term" value="F:methyltransferase activity"/>
    <property type="evidence" value="ECO:0007669"/>
    <property type="project" value="UniProtKB-KW"/>
</dbReference>
<evidence type="ECO:0000313" key="6">
    <source>
        <dbReference type="Proteomes" id="UP000561011"/>
    </source>
</evidence>
<protein>
    <submittedName>
        <fullName evidence="5">Class I SAM-dependent methyltransferase</fullName>
    </submittedName>
</protein>
<reference evidence="5 6" key="1">
    <citation type="submission" date="2020-07" db="EMBL/GenBank/DDBJ databases">
        <title>MOT database genomes.</title>
        <authorList>
            <person name="Joseph S."/>
            <person name="Aduse-Opoku J."/>
            <person name="Hashim A."/>
            <person name="Wade W."/>
            <person name="Curtis M."/>
        </authorList>
    </citation>
    <scope>NUCLEOTIDE SEQUENCE [LARGE SCALE GENOMIC DNA]</scope>
    <source>
        <strain evidence="5 6">DSM 100099</strain>
    </source>
</reference>
<evidence type="ECO:0000256" key="1">
    <source>
        <dbReference type="ARBA" id="ARBA00022603"/>
    </source>
</evidence>
<dbReference type="AlphaFoldDB" id="A0A853ET04"/>
<dbReference type="PANTHER" id="PTHR43464:SF19">
    <property type="entry name" value="UBIQUINONE BIOSYNTHESIS O-METHYLTRANSFERASE, MITOCHONDRIAL"/>
    <property type="match status" value="1"/>
</dbReference>
<comment type="caution">
    <text evidence="5">The sequence shown here is derived from an EMBL/GenBank/DDBJ whole genome shotgun (WGS) entry which is preliminary data.</text>
</comment>
<gene>
    <name evidence="5" type="ORF">HZZ10_09665</name>
</gene>
<proteinExistence type="predicted"/>
<keyword evidence="6" id="KW-1185">Reference proteome</keyword>
<accession>A0A853ET04</accession>
<dbReference type="Pfam" id="PF13649">
    <property type="entry name" value="Methyltransf_25"/>
    <property type="match status" value="1"/>
</dbReference>
<dbReference type="InterPro" id="IPR029063">
    <property type="entry name" value="SAM-dependent_MTases_sf"/>
</dbReference>
<feature type="domain" description="Methyltransferase" evidence="4">
    <location>
        <begin position="44"/>
        <end position="134"/>
    </location>
</feature>
<dbReference type="EMBL" id="JACBYE010000020">
    <property type="protein sequence ID" value="NYS93786.1"/>
    <property type="molecule type" value="Genomic_DNA"/>
</dbReference>
<evidence type="ECO:0000256" key="2">
    <source>
        <dbReference type="ARBA" id="ARBA00022679"/>
    </source>
</evidence>
<dbReference type="Proteomes" id="UP000561011">
    <property type="component" value="Unassembled WGS sequence"/>
</dbReference>
<evidence type="ECO:0000256" key="3">
    <source>
        <dbReference type="ARBA" id="ARBA00022691"/>
    </source>
</evidence>
<name>A0A853ET04_9MICO</name>
<dbReference type="Gene3D" id="3.40.50.150">
    <property type="entry name" value="Vaccinia Virus protein VP39"/>
    <property type="match status" value="1"/>
</dbReference>
<dbReference type="PANTHER" id="PTHR43464">
    <property type="entry name" value="METHYLTRANSFERASE"/>
    <property type="match status" value="1"/>
</dbReference>
<evidence type="ECO:0000259" key="4">
    <source>
        <dbReference type="Pfam" id="PF13649"/>
    </source>
</evidence>
<dbReference type="InterPro" id="IPR041698">
    <property type="entry name" value="Methyltransf_25"/>
</dbReference>
<keyword evidence="1 5" id="KW-0489">Methyltransferase</keyword>
<evidence type="ECO:0000313" key="5">
    <source>
        <dbReference type="EMBL" id="NYS93786.1"/>
    </source>
</evidence>
<organism evidence="5 6">
    <name type="scientific">Sanguibacter inulinus</name>
    <dbReference type="NCBI Taxonomy" id="60922"/>
    <lineage>
        <taxon>Bacteria</taxon>
        <taxon>Bacillati</taxon>
        <taxon>Actinomycetota</taxon>
        <taxon>Actinomycetes</taxon>
        <taxon>Micrococcales</taxon>
        <taxon>Sanguibacteraceae</taxon>
        <taxon>Sanguibacter</taxon>
    </lineage>
</organism>
<dbReference type="SUPFAM" id="SSF53335">
    <property type="entry name" value="S-adenosyl-L-methionine-dependent methyltransferases"/>
    <property type="match status" value="1"/>
</dbReference>
<dbReference type="CDD" id="cd02440">
    <property type="entry name" value="AdoMet_MTases"/>
    <property type="match status" value="1"/>
</dbReference>